<dbReference type="EMBL" id="CACSIO010000009">
    <property type="protein sequence ID" value="CAA0102827.1"/>
    <property type="molecule type" value="Genomic_DNA"/>
</dbReference>
<dbReference type="InterPro" id="IPR013783">
    <property type="entry name" value="Ig-like_fold"/>
</dbReference>
<evidence type="ECO:0000313" key="4">
    <source>
        <dbReference type="Proteomes" id="UP000441399"/>
    </source>
</evidence>
<keyword evidence="1" id="KW-0732">Signal</keyword>
<dbReference type="GO" id="GO:0006032">
    <property type="term" value="P:chitin catabolic process"/>
    <property type="evidence" value="ECO:0007669"/>
    <property type="project" value="InterPro"/>
</dbReference>
<keyword evidence="4" id="KW-1185">Reference proteome</keyword>
<reference evidence="3 4" key="1">
    <citation type="submission" date="2019-11" db="EMBL/GenBank/DDBJ databases">
        <authorList>
            <person name="Holert J."/>
        </authorList>
    </citation>
    <scope>NUCLEOTIDE SEQUENCE [LARGE SCALE GENOMIC DNA]</scope>
    <source>
        <strain evidence="3">SB11_3</strain>
    </source>
</reference>
<organism evidence="3 4">
    <name type="scientific">BD1-7 clade bacterium</name>
    <dbReference type="NCBI Taxonomy" id="2029982"/>
    <lineage>
        <taxon>Bacteria</taxon>
        <taxon>Pseudomonadati</taxon>
        <taxon>Pseudomonadota</taxon>
        <taxon>Gammaproteobacteria</taxon>
        <taxon>Cellvibrionales</taxon>
        <taxon>Spongiibacteraceae</taxon>
        <taxon>BD1-7 clade</taxon>
    </lineage>
</organism>
<feature type="signal peptide" evidence="1">
    <location>
        <begin position="1"/>
        <end position="18"/>
    </location>
</feature>
<gene>
    <name evidence="3" type="primary">chiA_6</name>
    <name evidence="3" type="ORF">OPDIPICF_04483</name>
</gene>
<proteinExistence type="predicted"/>
<accession>A0A5S9PFK9</accession>
<name>A0A5S9PFK9_9GAMM</name>
<dbReference type="InterPro" id="IPR013540">
    <property type="entry name" value="ChitinaseA_N"/>
</dbReference>
<dbReference type="SUPFAM" id="SSF51445">
    <property type="entry name" value="(Trans)glycosidases"/>
    <property type="match status" value="1"/>
</dbReference>
<dbReference type="CDD" id="cd02848">
    <property type="entry name" value="E_set_Chitinase_N"/>
    <property type="match status" value="1"/>
</dbReference>
<keyword evidence="3" id="KW-0378">Hydrolase</keyword>
<dbReference type="InterPro" id="IPR017853">
    <property type="entry name" value="GH"/>
</dbReference>
<dbReference type="Gene3D" id="3.20.20.80">
    <property type="entry name" value="Glycosidases"/>
    <property type="match status" value="1"/>
</dbReference>
<dbReference type="InterPro" id="IPR001223">
    <property type="entry name" value="Glyco_hydro18_cat"/>
</dbReference>
<dbReference type="PROSITE" id="PS51910">
    <property type="entry name" value="GH18_2"/>
    <property type="match status" value="1"/>
</dbReference>
<keyword evidence="3" id="KW-0326">Glycosidase</keyword>
<feature type="domain" description="GH18" evidence="2">
    <location>
        <begin position="155"/>
        <end position="262"/>
    </location>
</feature>
<dbReference type="EC" id="3.2.1.14" evidence="3"/>
<dbReference type="GO" id="GO:0005975">
    <property type="term" value="P:carbohydrate metabolic process"/>
    <property type="evidence" value="ECO:0007669"/>
    <property type="project" value="InterPro"/>
</dbReference>
<evidence type="ECO:0000259" key="2">
    <source>
        <dbReference type="PROSITE" id="PS51910"/>
    </source>
</evidence>
<sequence length="262" mass="28469">MKHAVTGSPLLTSPLILAAPGTPAISHMTTNFALVEVNQAAIAYEQLVILHSTVEIPVTWNRWSGEEADQVNYKLNDITVKSNSLVASNSNSETEILTISKGRQYTLSVELCNADGCTESAAKKLVIADTDGSHVEPISLNVSENNRAYTNTTDSVIATYFVEWSVYGRQYTVDRIPANNLTHIIYGFIPICGGDGINDGLKTIGGNSFNALQSACSGREDFKVAIHDPWAALQKPQAGHDFNTPYKGNFGQFMELKKLTLT</sequence>
<dbReference type="InterPro" id="IPR014756">
    <property type="entry name" value="Ig_E-set"/>
</dbReference>
<dbReference type="Proteomes" id="UP000441399">
    <property type="component" value="Unassembled WGS sequence"/>
</dbReference>
<dbReference type="SUPFAM" id="SSF81296">
    <property type="entry name" value="E set domains"/>
    <property type="match status" value="1"/>
</dbReference>
<evidence type="ECO:0000313" key="3">
    <source>
        <dbReference type="EMBL" id="CAA0102827.1"/>
    </source>
</evidence>
<evidence type="ECO:0000256" key="1">
    <source>
        <dbReference type="SAM" id="SignalP"/>
    </source>
</evidence>
<dbReference type="Gene3D" id="2.60.40.10">
    <property type="entry name" value="Immunoglobulins"/>
    <property type="match status" value="1"/>
</dbReference>
<dbReference type="Pfam" id="PF08329">
    <property type="entry name" value="ChitinaseA_N"/>
    <property type="match status" value="1"/>
</dbReference>
<feature type="chain" id="PRO_5025006362" evidence="1">
    <location>
        <begin position="19"/>
        <end position="262"/>
    </location>
</feature>
<dbReference type="GO" id="GO:0008843">
    <property type="term" value="F:endochitinase activity"/>
    <property type="evidence" value="ECO:0007669"/>
    <property type="project" value="UniProtKB-EC"/>
</dbReference>
<protein>
    <submittedName>
        <fullName evidence="3">Chitinase A</fullName>
        <ecNumber evidence="3">3.2.1.14</ecNumber>
    </submittedName>
</protein>
<dbReference type="AlphaFoldDB" id="A0A5S9PFK9"/>